<evidence type="ECO:0000256" key="3">
    <source>
        <dbReference type="SAM" id="SignalP"/>
    </source>
</evidence>
<dbReference type="PANTHER" id="PTHR35037">
    <property type="entry name" value="C-TERMINAL REGION OF AIDA-LIKE PROTEIN"/>
    <property type="match status" value="1"/>
</dbReference>
<reference evidence="5" key="2">
    <citation type="submission" date="2020-09" db="EMBL/GenBank/DDBJ databases">
        <authorList>
            <person name="Sun Q."/>
            <person name="Zhou Y."/>
        </authorList>
    </citation>
    <scope>NUCLEOTIDE SEQUENCE</scope>
    <source>
        <strain evidence="5">CGMCC 1.15082</strain>
    </source>
</reference>
<evidence type="ECO:0000256" key="1">
    <source>
        <dbReference type="ARBA" id="ARBA00022729"/>
    </source>
</evidence>
<feature type="compositionally biased region" description="Polar residues" evidence="2">
    <location>
        <begin position="1295"/>
        <end position="1313"/>
    </location>
</feature>
<protein>
    <recommendedName>
        <fullName evidence="4">Autotransporter domain-containing protein</fullName>
    </recommendedName>
</protein>
<dbReference type="Pfam" id="PF03797">
    <property type="entry name" value="Autotransporter"/>
    <property type="match status" value="1"/>
</dbReference>
<dbReference type="InterPro" id="IPR011050">
    <property type="entry name" value="Pectin_lyase_fold/virulence"/>
</dbReference>
<keyword evidence="1 3" id="KW-0732">Signal</keyword>
<dbReference type="RefSeq" id="WP_188825491.1">
    <property type="nucleotide sequence ID" value="NZ_BMHH01000017.1"/>
</dbReference>
<comment type="caution">
    <text evidence="5">The sequence shown here is derived from an EMBL/GenBank/DDBJ whole genome shotgun (WGS) entry which is preliminary data.</text>
</comment>
<dbReference type="PROSITE" id="PS51208">
    <property type="entry name" value="AUTOTRANSPORTER"/>
    <property type="match status" value="1"/>
</dbReference>
<dbReference type="NCBIfam" id="TIGR01414">
    <property type="entry name" value="autotrans_barl"/>
    <property type="match status" value="1"/>
</dbReference>
<dbReference type="SMART" id="SM00869">
    <property type="entry name" value="Autotransporter"/>
    <property type="match status" value="1"/>
</dbReference>
<dbReference type="Pfam" id="PF18883">
    <property type="entry name" value="AC_1"/>
    <property type="match status" value="1"/>
</dbReference>
<gene>
    <name evidence="5" type="ORF">GCM10011491_34950</name>
</gene>
<sequence>MMKRHCLDPAAAPARVFARVRPDVNGPGLSCILRGASLLLAVLTSAPALAAQATGVQPIPPVAGGQTPCTVTSNYCYLADGEGNGWESAAGQDVQLNTQNAGYFRIRNGATLHLQGPTSLELTTTTAGRYMFQANGTGATSGVGSQITIDGDLTLLDKGTGTVTGSGFLAQSGGIITVNGTTAYTTSGNAIGTVAVADSGGAVVFNEAVNSGATFVIPLALARDGGEVTFNQGGTIRGDIQTNGTLIQVATSTSSTAGGKITIKDMDIDVTNRVAGATMMSLITLNGGGEVDLMNTTAKMQAIAANFSGIYSIIEATRAILPTTVKLDNNSSIEMASPGPVIRQVGGSLTVDLTNGSSLTPSGGSIIANLAGNLATIEEPTDLLLTNNFEALFTLNATDSTLTGNVLVAASARGNGNSATLTVDGASTWTGGIAIEADGTGDVTLGGSAAWTGNMTATAGAKGGSVTLEDTAVWTGSITAPSGVDVTLNGGTWAVNAAPTGLDKLTFNGGVLQAGVTGLDLTNTIALTVGTGGGTVDTNGQDVTISTALTGAGALTKIGAGTLTLSNAGNSGSFAGALVINGGTVSVDSASNLGTGGLTFGTAGGLNGTLDIANAAVLPGTVTFNAAGTINSNAALTIGSLAGAGAFTKSGTGDLTLTGDNAAYDGALTMQDGDLYVSGAGTLGSDKSTVSLQPNKTLTFDLSGPYAYFGAISGGGNVTKNGSDAVTLAGASDYTGATTVNDGTLVIDKTGTVNGTSATTLNSGLLQVNGALTSANVTATGAGSTLAGSGTINGNVSVVNGATLHSYDDNLDGINTLTINGNLTVDANSVLKYEYGLGIDPNADPEILGIDVSAGHVDLNGTVNVTNNSGVPFGPFAFTLVNYGTKSGALQVGNIPPGMVIEQDAVANKIVLIEQAIVNERDWWNPNKTAQITGGRGTWTMNGATDESWVDIGRTGQGNYQSDVIAHFAGTGDEVTVDPAGVTTPGMQFLSTDYRLSGGDITLDNSAGVDGTTPNVSLIAVGDGSGASRNHVVTINSVLKGTDTLQKEDVGTLVLTADNQYSGGTIIDDGTIQISSNNNLGRTQTGDYTTSVTFQGAGGRPAVLRNTAEITTSRQMNLEGVNGDKTAGGTFQTDKRMTLDGQVTGTGALIKTGTDTLVLTNSTNNYSGDTIINQGTVSVGADQYLGNGSGLTFNGGTLENTAAFESSREITVLANGGTFQTDYDLTLHGEITGLPATPLPTPGPLTKTGPGKLTLTADSDYDGTFTVADGELSLGDGGTTGRLGDGEINLASKGSDASTGSTLTFNHSGQMTSENTITGLGKVQQIGSGTTILTRNNSYSGGTQITKGTLQLDANGTLGTGAVQNDGALIFNNPGTTTVANVISGNGTLERKGTGTTVLTGNNDQFSGNTTIDDGGTLQLGNGGTSGNIGGSNVDLAGKNSTLVFDRSGQLAFTGNITGEGNVGQNGDGITVLSGVNDYAGTTTVSHGTLQAGKAGAFSSASNFSVASDGTLDANNFFETIASLSNAGKVRISGDDASTTFGNTLTVKGDYTGQGGTVYLKTQLDDDNSKTDRLVVDGSTSGNSTLAVTNIGGKGAQTHEGIKVVQVGGASNGVFTLQGDYLTAGDQTKVGGAYAYRLYKGSAGITGNAAISEGDWYLRSIVTNPPCDNCNPPPQFQAGVPVYEAYSQVLQELNAVGTLRQRVGNRYWSGAANPVIAQGDAEGTMVSAKEAGADINTNSYVWGRVEGAHGRFEPKYSTSATRYNVNTYGLETGIDGKLYETAGGSVIGGITAHYGYAKANMGSVHGQGGVDANGYGFGGTLTWYGDDGAYADAVAQTTWYSNDLTSDTARRSLASEIDGFGYALGLEAGKRISVTPEWTLTPQAQLAWSSVKFDGFRDTFGSHVRHDETDSLKGRLGISADYGQAWRDNQGRLTQANLYAIANLSYEFQKASKIVVADVVFATQNDRYWGGIGGGGTYSWADGKYALYGELAVDTSLEHFADSYRLSGNLGLKVKW</sequence>
<dbReference type="Proteomes" id="UP000646478">
    <property type="component" value="Unassembled WGS sequence"/>
</dbReference>
<evidence type="ECO:0000313" key="5">
    <source>
        <dbReference type="EMBL" id="GGB03848.1"/>
    </source>
</evidence>
<dbReference type="GO" id="GO:0019867">
    <property type="term" value="C:outer membrane"/>
    <property type="evidence" value="ECO:0007669"/>
    <property type="project" value="InterPro"/>
</dbReference>
<keyword evidence="6" id="KW-1185">Reference proteome</keyword>
<evidence type="ECO:0000259" key="4">
    <source>
        <dbReference type="PROSITE" id="PS51208"/>
    </source>
</evidence>
<dbReference type="NCBIfam" id="TIGR02601">
    <property type="entry name" value="autotrns_rpt"/>
    <property type="match status" value="7"/>
</dbReference>
<proteinExistence type="predicted"/>
<dbReference type="InterPro" id="IPR051551">
    <property type="entry name" value="Autotransporter_adhesion"/>
</dbReference>
<name>A0A916WJN6_9HYPH</name>
<evidence type="ECO:0000256" key="2">
    <source>
        <dbReference type="SAM" id="MobiDB-lite"/>
    </source>
</evidence>
<dbReference type="SUPFAM" id="SSF51126">
    <property type="entry name" value="Pectin lyase-like"/>
    <property type="match status" value="4"/>
</dbReference>
<dbReference type="InterPro" id="IPR036709">
    <property type="entry name" value="Autotransporte_beta_dom_sf"/>
</dbReference>
<dbReference type="InterPro" id="IPR005546">
    <property type="entry name" value="Autotransporte_beta"/>
</dbReference>
<dbReference type="InterPro" id="IPR013425">
    <property type="entry name" value="Autotrns_rpt"/>
</dbReference>
<dbReference type="SUPFAM" id="SSF103515">
    <property type="entry name" value="Autotransporter"/>
    <property type="match status" value="1"/>
</dbReference>
<reference evidence="5" key="1">
    <citation type="journal article" date="2014" name="Int. J. Syst. Evol. Microbiol.">
        <title>Complete genome sequence of Corynebacterium casei LMG S-19264T (=DSM 44701T), isolated from a smear-ripened cheese.</title>
        <authorList>
            <consortium name="US DOE Joint Genome Institute (JGI-PGF)"/>
            <person name="Walter F."/>
            <person name="Albersmeier A."/>
            <person name="Kalinowski J."/>
            <person name="Ruckert C."/>
        </authorList>
    </citation>
    <scope>NUCLEOTIDE SEQUENCE</scope>
    <source>
        <strain evidence="5">CGMCC 1.15082</strain>
    </source>
</reference>
<feature type="signal peptide" evidence="3">
    <location>
        <begin position="1"/>
        <end position="50"/>
    </location>
</feature>
<dbReference type="InterPro" id="IPR012332">
    <property type="entry name" value="Autotransporter_pectin_lyase_C"/>
</dbReference>
<dbReference type="PANTHER" id="PTHR35037:SF3">
    <property type="entry name" value="C-TERMINAL REGION OF AIDA-LIKE PROTEIN"/>
    <property type="match status" value="1"/>
</dbReference>
<dbReference type="Gene3D" id="2.160.20.20">
    <property type="match status" value="3"/>
</dbReference>
<accession>A0A916WJN6</accession>
<dbReference type="InterPro" id="IPR006315">
    <property type="entry name" value="OM_autotransptr_brl_dom"/>
</dbReference>
<feature type="chain" id="PRO_5037802342" description="Autotransporter domain-containing protein" evidence="3">
    <location>
        <begin position="51"/>
        <end position="2016"/>
    </location>
</feature>
<evidence type="ECO:0000313" key="6">
    <source>
        <dbReference type="Proteomes" id="UP000646478"/>
    </source>
</evidence>
<feature type="domain" description="Autotransporter" evidence="4">
    <location>
        <begin position="1734"/>
        <end position="2016"/>
    </location>
</feature>
<dbReference type="Pfam" id="PF12951">
    <property type="entry name" value="PATR"/>
    <property type="match status" value="9"/>
</dbReference>
<organism evidence="5 6">
    <name type="scientific">Brucella endophytica</name>
    <dbReference type="NCBI Taxonomy" id="1963359"/>
    <lineage>
        <taxon>Bacteria</taxon>
        <taxon>Pseudomonadati</taxon>
        <taxon>Pseudomonadota</taxon>
        <taxon>Alphaproteobacteria</taxon>
        <taxon>Hyphomicrobiales</taxon>
        <taxon>Brucellaceae</taxon>
        <taxon>Brucella/Ochrobactrum group</taxon>
        <taxon>Brucella</taxon>
    </lineage>
</organism>
<dbReference type="InterPro" id="IPR043990">
    <property type="entry name" value="AC_1"/>
</dbReference>
<feature type="region of interest" description="Disordered" evidence="2">
    <location>
        <begin position="1271"/>
        <end position="1313"/>
    </location>
</feature>
<dbReference type="EMBL" id="BMHH01000017">
    <property type="protein sequence ID" value="GGB03848.1"/>
    <property type="molecule type" value="Genomic_DNA"/>
</dbReference>
<dbReference type="Gene3D" id="2.40.128.130">
    <property type="entry name" value="Autotransporter beta-domain"/>
    <property type="match status" value="1"/>
</dbReference>
<dbReference type="CDD" id="cd01344">
    <property type="entry name" value="PL2_Passenger_AT"/>
    <property type="match status" value="1"/>
</dbReference>